<keyword evidence="2" id="KW-1185">Reference proteome</keyword>
<comment type="caution">
    <text evidence="1">The sequence shown here is derived from an EMBL/GenBank/DDBJ whole genome shotgun (WGS) entry which is preliminary data.</text>
</comment>
<evidence type="ECO:0000313" key="1">
    <source>
        <dbReference type="EMBL" id="MEE1672937.1"/>
    </source>
</evidence>
<dbReference type="Proteomes" id="UP001310248">
    <property type="component" value="Unassembled WGS sequence"/>
</dbReference>
<accession>A0ABU7G0J0</accession>
<gene>
    <name evidence="1" type="ORF">SNR37_002348</name>
</gene>
<reference evidence="2" key="1">
    <citation type="submission" date="2023-07" db="EMBL/GenBank/DDBJ databases">
        <title>Draft genome sequence of Agarivorans aestuarii strain ZMCS4, a CAZymes producing bacteria isolated from the marine brown algae Clodostephus spongiosus.</title>
        <authorList>
            <person name="Lorente B."/>
            <person name="Cabral C."/>
            <person name="Frias J."/>
            <person name="Faria J."/>
            <person name="Toubarro D."/>
        </authorList>
    </citation>
    <scope>NUCLEOTIDE SEQUENCE [LARGE SCALE GENOMIC DNA]</scope>
    <source>
        <strain evidence="2">ZMCS4</strain>
    </source>
</reference>
<evidence type="ECO:0000313" key="2">
    <source>
        <dbReference type="Proteomes" id="UP001310248"/>
    </source>
</evidence>
<dbReference type="EMBL" id="JAYDYW010000004">
    <property type="protein sequence ID" value="MEE1672937.1"/>
    <property type="molecule type" value="Genomic_DNA"/>
</dbReference>
<dbReference type="RefSeq" id="WP_329774329.1">
    <property type="nucleotide sequence ID" value="NZ_JAYDYW010000004.1"/>
</dbReference>
<proteinExistence type="predicted"/>
<sequence length="59" mass="6562">MTELSGRPMVHCLKSQMHIALLDAHFDGETDETMQSQVEALWRDAISFADSQQQVSAVA</sequence>
<name>A0ABU7G0J0_9ALTE</name>
<protein>
    <submittedName>
        <fullName evidence="1">Uncharacterized protein</fullName>
    </submittedName>
</protein>
<organism evidence="1 2">
    <name type="scientific">Agarivorans aestuarii</name>
    <dbReference type="NCBI Taxonomy" id="1563703"/>
    <lineage>
        <taxon>Bacteria</taxon>
        <taxon>Pseudomonadati</taxon>
        <taxon>Pseudomonadota</taxon>
        <taxon>Gammaproteobacteria</taxon>
        <taxon>Alteromonadales</taxon>
        <taxon>Alteromonadaceae</taxon>
        <taxon>Agarivorans</taxon>
    </lineage>
</organism>